<dbReference type="PANTHER" id="PTHR32305">
    <property type="match status" value="1"/>
</dbReference>
<evidence type="ECO:0000259" key="4">
    <source>
        <dbReference type="SMART" id="SM00306"/>
    </source>
</evidence>
<feature type="chain" id="PRO_5045283802" description="Hint domain-containing protein" evidence="3">
    <location>
        <begin position="36"/>
        <end position="2230"/>
    </location>
</feature>
<dbReference type="InterPro" id="IPR050708">
    <property type="entry name" value="T6SS_VgrG/RHS"/>
</dbReference>
<dbReference type="SMART" id="SM00306">
    <property type="entry name" value="HintN"/>
    <property type="match status" value="1"/>
</dbReference>
<evidence type="ECO:0000313" key="6">
    <source>
        <dbReference type="Proteomes" id="UP001430172"/>
    </source>
</evidence>
<dbReference type="Pfam" id="PF25023">
    <property type="entry name" value="TEN_YD-shell"/>
    <property type="match status" value="1"/>
</dbReference>
<name>A0ABS2CH05_9MICO</name>
<dbReference type="PANTHER" id="PTHR32305:SF17">
    <property type="entry name" value="TRNA NUCLEASE WAPA"/>
    <property type="match status" value="1"/>
</dbReference>
<dbReference type="PROSITE" id="PS50818">
    <property type="entry name" value="INTEIN_C_TER"/>
    <property type="match status" value="1"/>
</dbReference>
<keyword evidence="1" id="KW-0677">Repeat</keyword>
<sequence length="2230" mass="237042">MRRNRTWWMRIRSRSAVGAAVVAAMLAGTALSAHAEPRPVEPRARPAAVDVVRPVHAATAAKRPAPTVRALPSAKVQTARWPSADTATLAAGATPGTRAAAGPVSVGWGKRRPAARTDVALQPSSVAERLGVRGLVVDVRAGTADRAKAPLDVRLDYSNLVGAYGGDWASRLRLVELPACALSTPSRTECRTARPLTSTNDPTSRTLVASLPARPAADAGTARAAAAMASTVVAAVASPSGSGGTFTATSLAPSGSWSAGGSSGGFGWTMPVAVPPAPAGSEPQVALAYSSSAVDGRQVSTNNQSSWVGEGWDYNPGYVERQYKACSEDQTGGNNTVKTADLCWYSDNAVLNLGGKTTELVRDDATGTWRPAENDGSRVERLTGAVNGDNDGEYWRVTTTDGTQYYFGRQRLPGWVSGKAETNSVFTVPVFGNQVGEPCRATTFDASSCTQAWRWNLDHVVDPSGNTASYWYTKETNNYGRNLKTTGALYVRGGYLSRIEYGGRLNAEYSAPAPDRISFDVAERCLPTTGFTCSDAEFVPGNAARWPDVPMDQACKAGEACTNRYSPTFWSRKRLTAIRTEALASATTYAAVDTYTLAQSYPNSGDGLSPALWLSSITRTGKVGGTAALAPVTFGGVQLGNRVDSGTDGIPALYRYRVNAVTSESGGVLGVSYSAPQCSPTNLPASDSTNGLRCYPVTWSPPDSTGSPIKEYFHKYLVTQVLEQDGTGTQPAKVTSYEYVGAPAWAYDESEATKPENRSWNQFRGYGTVRTRVGSGTDPVTLSESRYFRGMDGDKLPSGTRSATVTDSFGTAVTDVKEYAGTAREVAAYDRDGGSIVSSTLSSPWRSAVLATRARSGLSALTSRAVQVTGVDTKQKLSTGVWRTTRTTRTFSNDGVPLTVEAAGDTGSTADDTCTRMEYPTAGAAWITASPSRTWTTVGPCSTTVTGGAQVVADARSYYDNATSLTAAPTRGLVTKVEELASWPSGGSASYATTTTTTYDATGRVATSTDAAGAKTTYAYTQTPAGGPLTSTTTTNALGHVTTSTVDAARGDETALVDPNGKRTDATYDPLGRLLKAWLPGRAKATQTPSMDVSYTLSTTAPSSVTTKRLKDDGTYETNVELLDGLLRQIQTQVPAATGGRLVTDSFYDTAGRVRKTNAPYYALGAPSTTRFTAADNEVPTQHVTEFDGMGRPTADVLRGYGSEKWRTTTAYAGELTTVDPPAGSPATAEVTDALGRVTERRRYPSGAPTGSFDSTLFAFDAKGRLDTVTAPGGARWTYAYDQRGRTTRTTDPDTGATDLTYDSAGRVESSRNAVGQTVFTTYDVLSRPTSTNDTTKTGATRTSFVYDTVMKGQLTSSSRWQGTNEYRTTVLGYDDGYRTTGTRWTIPVSEGALGGKSYDVQQVFSPNGNLLRQLLPAAGGLPQELVTYGYSTNEDLARVTSNLGKTYLNDVLRTSYGEVGRLYLGGTGKTVYVGYQYDDVTRRLTQMAIDRDVAPTRVEERTFGYDQSGNILSQTSTVAGVKDAQCYAYDGLARLREAWTSTDACAGAPSVGTGGTVGGPQAYWQTYAYDASGNRDLETRHAVTASGTDVVRDYTYPTVAAGQPHTVRSVGETGPSGPVTRSYAFDAAGRMTSRDGTTQTWDPEGKLASSTKGGVTSTYLYDAAGERLIRREPGAVTLYMGGTQLTLNTATQAVTGERIVGLGGASVVRSSTGSLTYVVDDHQGTGQWSIDATTLSATQRTLDPFGRQRGTSGSTGWPAGKGFVGGDTDASGLTHLGAREYDPEIGSFVSADPLLDLSDPQQMNGYGYANNSPVTYSDATGLAPLGPTDDSVMGYTWNPKTQRNEPDPGKIHYTKPKNVGGSTTTTGGSNDPELREKVRKAQEVKKRSLLDIVMAAGADILLEVTGIRDIQNCFSKGDIGACVSMVIGFIPWSKILKAKKVISALRRAWDAYFDWRREAQAADRFLSSVCMLSFSGSTLVLMGDGTQRPIEDIDVGDEVVATDPETGEQSVRKVEHVWLHEDEVVDLGVDGEVVTTTEDHPFWSETDQRFEDAQDLAPGEKVLTADGRRLTVSGLKDGTQHLALAYNLTVEGVHTYHVGRNAILVHNCGSSGEIAGVASGIASPTPAEKFVPNPWGRRGSPQHVARIGEAESRLADDGWAVVSGGSKAERRSASGRYPDLVMERNGRQIAVQVGRATKGGLPVARERRALTDLRGSGEFDHVFFLKYDP</sequence>
<dbReference type="Gene3D" id="2.180.10.10">
    <property type="entry name" value="RHS repeat-associated core"/>
    <property type="match status" value="2"/>
</dbReference>
<dbReference type="InterPro" id="IPR030934">
    <property type="entry name" value="Intein_C"/>
</dbReference>
<accession>A0ABS2CH05</accession>
<dbReference type="Proteomes" id="UP001430172">
    <property type="component" value="Unassembled WGS sequence"/>
</dbReference>
<dbReference type="NCBIfam" id="TIGR01643">
    <property type="entry name" value="YD_repeat_2x"/>
    <property type="match status" value="1"/>
</dbReference>
<keyword evidence="6" id="KW-1185">Reference proteome</keyword>
<evidence type="ECO:0000256" key="1">
    <source>
        <dbReference type="ARBA" id="ARBA00022737"/>
    </source>
</evidence>
<dbReference type="InterPro" id="IPR031325">
    <property type="entry name" value="RHS_repeat"/>
</dbReference>
<dbReference type="Pfam" id="PF05593">
    <property type="entry name" value="RHS_repeat"/>
    <property type="match status" value="1"/>
</dbReference>
<proteinExistence type="predicted"/>
<evidence type="ECO:0000256" key="2">
    <source>
        <dbReference type="SAM" id="MobiDB-lite"/>
    </source>
</evidence>
<feature type="signal peptide" evidence="3">
    <location>
        <begin position="1"/>
        <end position="35"/>
    </location>
</feature>
<dbReference type="InterPro" id="IPR003587">
    <property type="entry name" value="Hint_dom_N"/>
</dbReference>
<feature type="compositionally biased region" description="Low complexity" evidence="2">
    <location>
        <begin position="1861"/>
        <end position="1870"/>
    </location>
</feature>
<organism evidence="5 6">
    <name type="scientific">Phycicoccus sonneratiae</name>
    <dbReference type="NCBI Taxonomy" id="2807628"/>
    <lineage>
        <taxon>Bacteria</taxon>
        <taxon>Bacillati</taxon>
        <taxon>Actinomycetota</taxon>
        <taxon>Actinomycetes</taxon>
        <taxon>Micrococcales</taxon>
        <taxon>Intrasporangiaceae</taxon>
        <taxon>Phycicoccus</taxon>
    </lineage>
</organism>
<dbReference type="InterPro" id="IPR036844">
    <property type="entry name" value="Hint_dom_sf"/>
</dbReference>
<dbReference type="Pfam" id="PF07591">
    <property type="entry name" value="PT-HINT"/>
    <property type="match status" value="1"/>
</dbReference>
<evidence type="ECO:0000256" key="3">
    <source>
        <dbReference type="SAM" id="SignalP"/>
    </source>
</evidence>
<dbReference type="EMBL" id="JAFDVD010000003">
    <property type="protein sequence ID" value="MBM6399157.1"/>
    <property type="molecule type" value="Genomic_DNA"/>
</dbReference>
<dbReference type="InterPro" id="IPR022385">
    <property type="entry name" value="Rhs_assc_core"/>
</dbReference>
<dbReference type="InterPro" id="IPR006141">
    <property type="entry name" value="Intein_N"/>
</dbReference>
<gene>
    <name evidence="5" type="ORF">JQN70_02025</name>
</gene>
<dbReference type="SUPFAM" id="SSF51294">
    <property type="entry name" value="Hedgehog/intein (Hint) domain"/>
    <property type="match status" value="1"/>
</dbReference>
<comment type="caution">
    <text evidence="5">The sequence shown here is derived from an EMBL/GenBank/DDBJ whole genome shotgun (WGS) entry which is preliminary data.</text>
</comment>
<reference evidence="5" key="1">
    <citation type="submission" date="2021-02" db="EMBL/GenBank/DDBJ databases">
        <title>Phycicoccus sp. MQZ13P-5T, whole genome shotgun sequence.</title>
        <authorList>
            <person name="Tuo L."/>
        </authorList>
    </citation>
    <scope>NUCLEOTIDE SEQUENCE</scope>
    <source>
        <strain evidence="5">MQZ13P-5</strain>
    </source>
</reference>
<feature type="region of interest" description="Disordered" evidence="2">
    <location>
        <begin position="1841"/>
        <end position="1874"/>
    </location>
</feature>
<dbReference type="Gene3D" id="2.170.16.10">
    <property type="entry name" value="Hedgehog/Intein (Hint) domain"/>
    <property type="match status" value="1"/>
</dbReference>
<evidence type="ECO:0000313" key="5">
    <source>
        <dbReference type="EMBL" id="MBM6399157.1"/>
    </source>
</evidence>
<protein>
    <recommendedName>
        <fullName evidence="4">Hint domain-containing protein</fullName>
    </recommendedName>
</protein>
<dbReference type="CDD" id="cd00081">
    <property type="entry name" value="Hint"/>
    <property type="match status" value="1"/>
</dbReference>
<dbReference type="RefSeq" id="WP_204129631.1">
    <property type="nucleotide sequence ID" value="NZ_JAFDVD010000003.1"/>
</dbReference>
<feature type="domain" description="Hint" evidence="4">
    <location>
        <begin position="1972"/>
        <end position="2067"/>
    </location>
</feature>
<dbReference type="InterPro" id="IPR056823">
    <property type="entry name" value="TEN-like_YD-shell"/>
</dbReference>
<dbReference type="NCBIfam" id="TIGR03696">
    <property type="entry name" value="Rhs_assc_core"/>
    <property type="match status" value="1"/>
</dbReference>
<keyword evidence="3" id="KW-0732">Signal</keyword>
<dbReference type="InterPro" id="IPR006530">
    <property type="entry name" value="YD"/>
</dbReference>
<feature type="region of interest" description="Disordered" evidence="2">
    <location>
        <begin position="1744"/>
        <end position="1764"/>
    </location>
</feature>
<dbReference type="NCBIfam" id="TIGR01443">
    <property type="entry name" value="intein_Cterm"/>
    <property type="match status" value="1"/>
</dbReference>
<dbReference type="PROSITE" id="PS50817">
    <property type="entry name" value="INTEIN_N_TER"/>
    <property type="match status" value="1"/>
</dbReference>